<dbReference type="Gene3D" id="1.20.1270.60">
    <property type="entry name" value="Arfaptin homology (AH) domain/BAR domain"/>
    <property type="match status" value="1"/>
</dbReference>
<dbReference type="SUPFAM" id="SSF103657">
    <property type="entry name" value="BAR/IMD domain-like"/>
    <property type="match status" value="1"/>
</dbReference>
<dbReference type="GO" id="GO:0005737">
    <property type="term" value="C:cytoplasm"/>
    <property type="evidence" value="ECO:0007669"/>
    <property type="project" value="InterPro"/>
</dbReference>
<name>A0A4S2LV35_OPIFE</name>
<reference evidence="3 4" key="1">
    <citation type="journal article" date="2019" name="BMC Genomics">
        <title>New insights from Opisthorchis felineus genome: update on genomics of the epidemiologically important liver flukes.</title>
        <authorList>
            <person name="Ershov N.I."/>
            <person name="Mordvinov V.A."/>
            <person name="Prokhortchouk E.B."/>
            <person name="Pakharukova M.Y."/>
            <person name="Gunbin K.V."/>
            <person name="Ustyantsev K."/>
            <person name="Genaev M.A."/>
            <person name="Blinov A.G."/>
            <person name="Mazur A."/>
            <person name="Boulygina E."/>
            <person name="Tsygankova S."/>
            <person name="Khrameeva E."/>
            <person name="Chekanov N."/>
            <person name="Fan G."/>
            <person name="Xiao A."/>
            <person name="Zhang H."/>
            <person name="Xu X."/>
            <person name="Yang H."/>
            <person name="Solovyev V."/>
            <person name="Lee S.M."/>
            <person name="Liu X."/>
            <person name="Afonnikov D.A."/>
            <person name="Skryabin K.G."/>
        </authorList>
    </citation>
    <scope>NUCLEOTIDE SEQUENCE [LARGE SCALE GENOMIC DNA]</scope>
    <source>
        <strain evidence="3">AK-0245</strain>
        <tissue evidence="3">Whole organism</tissue>
    </source>
</reference>
<feature type="domain" description="BAR" evidence="2">
    <location>
        <begin position="22"/>
        <end position="266"/>
    </location>
</feature>
<evidence type="ECO:0000313" key="3">
    <source>
        <dbReference type="EMBL" id="TGZ64927.1"/>
    </source>
</evidence>
<feature type="coiled-coil region" evidence="1">
    <location>
        <begin position="151"/>
        <end position="188"/>
    </location>
</feature>
<evidence type="ECO:0000259" key="2">
    <source>
        <dbReference type="PROSITE" id="PS51021"/>
    </source>
</evidence>
<keyword evidence="1" id="KW-0175">Coiled coil</keyword>
<dbReference type="PROSITE" id="PS51021">
    <property type="entry name" value="BAR"/>
    <property type="match status" value="1"/>
</dbReference>
<sequence>MSLQRVLDNVQLTFNRIVQASNEAFGGSEKTEHDDEFISLLNHVETTHLVAKSIIGSVEYWINPNPTRKIDEFVNQVESVVSSQREYRLKVPAKLPSEALGDIFFSVSADVGRKPIYGQALRICGEYQRRLGYHEVQRNEAMENHVLLVLFNFLQHEWADLQKELKKLTEARLDYDKARNKIKRLENPDREVVEKTEKLRLAYEQQLEFLRFRLSELKGVQQTHLAALKAFVNIQTKYFTKCKIHSEETAALLEQLGTNEPKSSTA</sequence>
<dbReference type="Pfam" id="PF03114">
    <property type="entry name" value="BAR"/>
    <property type="match status" value="1"/>
</dbReference>
<gene>
    <name evidence="3" type="ORF">CRM22_006132</name>
</gene>
<comment type="caution">
    <text evidence="3">The sequence shown here is derived from an EMBL/GenBank/DDBJ whole genome shotgun (WGS) entry which is preliminary data.</text>
</comment>
<dbReference type="OrthoDB" id="14167at2759"/>
<accession>A0A4S2LV35</accession>
<organism evidence="3 4">
    <name type="scientific">Opisthorchis felineus</name>
    <dbReference type="NCBI Taxonomy" id="147828"/>
    <lineage>
        <taxon>Eukaryota</taxon>
        <taxon>Metazoa</taxon>
        <taxon>Spiralia</taxon>
        <taxon>Lophotrochozoa</taxon>
        <taxon>Platyhelminthes</taxon>
        <taxon>Trematoda</taxon>
        <taxon>Digenea</taxon>
        <taxon>Opisthorchiida</taxon>
        <taxon>Opisthorchiata</taxon>
        <taxon>Opisthorchiidae</taxon>
        <taxon>Opisthorchis</taxon>
    </lineage>
</organism>
<dbReference type="SMART" id="SM00721">
    <property type="entry name" value="BAR"/>
    <property type="match status" value="1"/>
</dbReference>
<dbReference type="Proteomes" id="UP000308267">
    <property type="component" value="Unassembled WGS sequence"/>
</dbReference>
<protein>
    <recommendedName>
        <fullName evidence="2">BAR domain-containing protein</fullName>
    </recommendedName>
</protein>
<evidence type="ECO:0000256" key="1">
    <source>
        <dbReference type="SAM" id="Coils"/>
    </source>
</evidence>
<proteinExistence type="predicted"/>
<dbReference type="AlphaFoldDB" id="A0A4S2LV35"/>
<dbReference type="InterPro" id="IPR027267">
    <property type="entry name" value="AH/BAR_dom_sf"/>
</dbReference>
<evidence type="ECO:0000313" key="4">
    <source>
        <dbReference type="Proteomes" id="UP000308267"/>
    </source>
</evidence>
<dbReference type="EMBL" id="SJOL01006577">
    <property type="protein sequence ID" value="TGZ64927.1"/>
    <property type="molecule type" value="Genomic_DNA"/>
</dbReference>
<dbReference type="InterPro" id="IPR004148">
    <property type="entry name" value="BAR_dom"/>
</dbReference>
<dbReference type="STRING" id="147828.A0A4S2LV35"/>
<keyword evidence="4" id="KW-1185">Reference proteome</keyword>